<evidence type="ECO:0000256" key="4">
    <source>
        <dbReference type="ARBA" id="ARBA00019043"/>
    </source>
</evidence>
<sequence length="582" mass="64682">MFIKKFNPLVLRDFNFYCKSRQFSKVFSRALSTSHIKFNSKQDFVVKSPLKSLVYPDCSIDQYVWADIDKWSNKIAIVDGITDRSITYSELRDQCRALAVRLQTSLNLQPNDTIALCIPNSIEFPIVALGGCEAGMIITTINPVYTSDEISRQLIDSGAKILFGEASMSNVLKEAVQKSKMAIKVIYTTSSPGDAIPADGIRFDELINTQSLDLTSLKEVVRDCNSVTFLPYSSGTTGLNKGVMLSHKNIISNSIAMRNKEVGVTHDSIGDYQDVVPCVLPFFHIYGLVVTLLSKLAQGCKIITLPKFHPDTFLNAMEKYQGNVLHLVPPIIIFFNSYDKIRQEHTKSVEYVLCGAAPLGPGDMEKFLKIAPRTQYIQAYGLTEASPVTHAMSKTSRNYASVGNPIYDTESKIVDIEDSEFRGLGPNKTGEILVRGPQVMLGYLNNEKATKETLTADGWLRTGDIGHHDENGDFYITDRLKELIKVKGFQVAPAELEEILRMHPEITDAAVIGIPNAATGELPRAFVVARKDSSVNEKNVQDFVAQKVSEFKRLAGGVEFVDSIPKNATGKILRRELKKRYV</sequence>
<evidence type="ECO:0000256" key="1">
    <source>
        <dbReference type="ARBA" id="ARBA00004275"/>
    </source>
</evidence>
<dbReference type="Gene3D" id="3.30.300.30">
    <property type="match status" value="1"/>
</dbReference>
<keyword evidence="6" id="KW-0067">ATP-binding</keyword>
<evidence type="ECO:0000259" key="14">
    <source>
        <dbReference type="Pfam" id="PF13193"/>
    </source>
</evidence>
<evidence type="ECO:0000256" key="3">
    <source>
        <dbReference type="ARBA" id="ARBA00012532"/>
    </source>
</evidence>
<evidence type="ECO:0000256" key="7">
    <source>
        <dbReference type="ARBA" id="ARBA00023002"/>
    </source>
</evidence>
<keyword evidence="9" id="KW-0576">Peroxisome</keyword>
<keyword evidence="10" id="KW-0455">Luminescence</keyword>
<dbReference type="Pfam" id="PF00501">
    <property type="entry name" value="AMP-binding"/>
    <property type="match status" value="1"/>
</dbReference>
<accession>A0A9P0J543</accession>
<feature type="domain" description="AMP-dependent synthetase/ligase" evidence="13">
    <location>
        <begin position="68"/>
        <end position="444"/>
    </location>
</feature>
<dbReference type="SUPFAM" id="SSF56801">
    <property type="entry name" value="Acetyl-CoA synthetase-like"/>
    <property type="match status" value="1"/>
</dbReference>
<dbReference type="OrthoDB" id="6424487at2759"/>
<dbReference type="EC" id="1.13.12.7" evidence="3"/>
<evidence type="ECO:0000256" key="6">
    <source>
        <dbReference type="ARBA" id="ARBA00022840"/>
    </source>
</evidence>
<evidence type="ECO:0000256" key="5">
    <source>
        <dbReference type="ARBA" id="ARBA00022741"/>
    </source>
</evidence>
<evidence type="ECO:0000256" key="9">
    <source>
        <dbReference type="ARBA" id="ARBA00023140"/>
    </source>
</evidence>
<reference evidence="15" key="1">
    <citation type="submission" date="2022-01" db="EMBL/GenBank/DDBJ databases">
        <authorList>
            <person name="King R."/>
        </authorList>
    </citation>
    <scope>NUCLEOTIDE SEQUENCE</scope>
</reference>
<evidence type="ECO:0000313" key="15">
    <source>
        <dbReference type="EMBL" id="CAH1729190.1"/>
    </source>
</evidence>
<dbReference type="InterPro" id="IPR045851">
    <property type="entry name" value="AMP-bd_C_sf"/>
</dbReference>
<comment type="catalytic activity">
    <reaction evidence="12">
        <text>firefly D-luciferin + ATP + O2 = firefly oxyluciferin + hnu + AMP + CO2 + diphosphate</text>
        <dbReference type="Rhea" id="RHEA:10732"/>
        <dbReference type="ChEBI" id="CHEBI:15379"/>
        <dbReference type="ChEBI" id="CHEBI:16526"/>
        <dbReference type="ChEBI" id="CHEBI:16792"/>
        <dbReference type="ChEBI" id="CHEBI:30212"/>
        <dbReference type="ChEBI" id="CHEBI:30616"/>
        <dbReference type="ChEBI" id="CHEBI:33019"/>
        <dbReference type="ChEBI" id="CHEBI:58038"/>
        <dbReference type="ChEBI" id="CHEBI:456215"/>
        <dbReference type="EC" id="1.13.12.7"/>
    </reaction>
</comment>
<dbReference type="AlphaFoldDB" id="A0A9P0J543"/>
<dbReference type="GO" id="GO:0005524">
    <property type="term" value="F:ATP binding"/>
    <property type="evidence" value="ECO:0007669"/>
    <property type="project" value="UniProtKB-KW"/>
</dbReference>
<dbReference type="PANTHER" id="PTHR24096">
    <property type="entry name" value="LONG-CHAIN-FATTY-ACID--COA LIGASE"/>
    <property type="match status" value="1"/>
</dbReference>
<evidence type="ECO:0000256" key="8">
    <source>
        <dbReference type="ARBA" id="ARBA00023033"/>
    </source>
</evidence>
<keyword evidence="11" id="KW-0599">Photoprotein</keyword>
<proteinExistence type="inferred from homology"/>
<evidence type="ECO:0000256" key="2">
    <source>
        <dbReference type="ARBA" id="ARBA00006432"/>
    </source>
</evidence>
<dbReference type="GO" id="GO:0005777">
    <property type="term" value="C:peroxisome"/>
    <property type="evidence" value="ECO:0007669"/>
    <property type="project" value="UniProtKB-SubCell"/>
</dbReference>
<keyword evidence="7" id="KW-0560">Oxidoreductase</keyword>
<protein>
    <recommendedName>
        <fullName evidence="4">Luciferin 4-monooxygenase</fullName>
        <ecNumber evidence="3">1.13.12.7</ecNumber>
    </recommendedName>
</protein>
<dbReference type="InterPro" id="IPR025110">
    <property type="entry name" value="AMP-bd_C"/>
</dbReference>
<feature type="domain" description="AMP-binding enzyme C-terminal" evidence="14">
    <location>
        <begin position="495"/>
        <end position="571"/>
    </location>
</feature>
<dbReference type="GO" id="GO:0004497">
    <property type="term" value="F:monooxygenase activity"/>
    <property type="evidence" value="ECO:0007669"/>
    <property type="project" value="UniProtKB-KW"/>
</dbReference>
<keyword evidence="8" id="KW-0503">Monooxygenase</keyword>
<dbReference type="EMBL" id="OU895879">
    <property type="protein sequence ID" value="CAH1729190.1"/>
    <property type="molecule type" value="Genomic_DNA"/>
</dbReference>
<dbReference type="CDD" id="cd05911">
    <property type="entry name" value="Firefly_Luc_like"/>
    <property type="match status" value="1"/>
</dbReference>
<evidence type="ECO:0000256" key="12">
    <source>
        <dbReference type="ARBA" id="ARBA00048497"/>
    </source>
</evidence>
<name>A0A9P0J543_9DIPT</name>
<keyword evidence="16" id="KW-1185">Reference proteome</keyword>
<dbReference type="InterPro" id="IPR042099">
    <property type="entry name" value="ANL_N_sf"/>
</dbReference>
<dbReference type="GO" id="GO:0008218">
    <property type="term" value="P:bioluminescence"/>
    <property type="evidence" value="ECO:0007669"/>
    <property type="project" value="UniProtKB-KW"/>
</dbReference>
<dbReference type="GO" id="GO:0046949">
    <property type="term" value="P:fatty-acyl-CoA biosynthetic process"/>
    <property type="evidence" value="ECO:0007669"/>
    <property type="project" value="TreeGrafter"/>
</dbReference>
<keyword evidence="5" id="KW-0547">Nucleotide-binding</keyword>
<organism evidence="15 16">
    <name type="scientific">Chironomus riparius</name>
    <dbReference type="NCBI Taxonomy" id="315576"/>
    <lineage>
        <taxon>Eukaryota</taxon>
        <taxon>Metazoa</taxon>
        <taxon>Ecdysozoa</taxon>
        <taxon>Arthropoda</taxon>
        <taxon>Hexapoda</taxon>
        <taxon>Insecta</taxon>
        <taxon>Pterygota</taxon>
        <taxon>Neoptera</taxon>
        <taxon>Endopterygota</taxon>
        <taxon>Diptera</taxon>
        <taxon>Nematocera</taxon>
        <taxon>Chironomoidea</taxon>
        <taxon>Chironomidae</taxon>
        <taxon>Chironominae</taxon>
        <taxon>Chironomus</taxon>
    </lineage>
</organism>
<dbReference type="Gene3D" id="3.40.50.12780">
    <property type="entry name" value="N-terminal domain of ligase-like"/>
    <property type="match status" value="1"/>
</dbReference>
<dbReference type="Proteomes" id="UP001153620">
    <property type="component" value="Chromosome 3"/>
</dbReference>
<evidence type="ECO:0000259" key="13">
    <source>
        <dbReference type="Pfam" id="PF00501"/>
    </source>
</evidence>
<dbReference type="GO" id="GO:0004467">
    <property type="term" value="F:long-chain fatty acid-CoA ligase activity"/>
    <property type="evidence" value="ECO:0007669"/>
    <property type="project" value="TreeGrafter"/>
</dbReference>
<dbReference type="InterPro" id="IPR000873">
    <property type="entry name" value="AMP-dep_synth/lig_dom"/>
</dbReference>
<dbReference type="Pfam" id="PF13193">
    <property type="entry name" value="AMP-binding_C"/>
    <property type="match status" value="1"/>
</dbReference>
<gene>
    <name evidence="15" type="ORF">CHIRRI_LOCUS11317</name>
</gene>
<evidence type="ECO:0000256" key="11">
    <source>
        <dbReference type="ARBA" id="ARBA00023262"/>
    </source>
</evidence>
<comment type="similarity">
    <text evidence="2">Belongs to the ATP-dependent AMP-binding enzyme family.</text>
</comment>
<dbReference type="FunFam" id="3.40.50.12780:FF:000003">
    <property type="entry name" value="Long-chain-fatty-acid--CoA ligase FadD"/>
    <property type="match status" value="1"/>
</dbReference>
<reference evidence="15" key="2">
    <citation type="submission" date="2022-10" db="EMBL/GenBank/DDBJ databases">
        <authorList>
            <consortium name="ENA_rothamsted_submissions"/>
            <consortium name="culmorum"/>
            <person name="King R."/>
        </authorList>
    </citation>
    <scope>NUCLEOTIDE SEQUENCE</scope>
</reference>
<comment type="subcellular location">
    <subcellularLocation>
        <location evidence="1">Peroxisome</location>
    </subcellularLocation>
</comment>
<evidence type="ECO:0000313" key="16">
    <source>
        <dbReference type="Proteomes" id="UP001153620"/>
    </source>
</evidence>
<evidence type="ECO:0000256" key="10">
    <source>
        <dbReference type="ARBA" id="ARBA00023223"/>
    </source>
</evidence>
<dbReference type="FunFam" id="3.30.300.30:FF:000007">
    <property type="entry name" value="4-coumarate--CoA ligase 2"/>
    <property type="match status" value="1"/>
</dbReference>
<dbReference type="PANTHER" id="PTHR24096:SF422">
    <property type="entry name" value="BCDNA.GH02901"/>
    <property type="match status" value="1"/>
</dbReference>